<proteinExistence type="predicted"/>
<evidence type="ECO:0000313" key="3">
    <source>
        <dbReference type="Proteomes" id="UP000233535"/>
    </source>
</evidence>
<evidence type="ECO:0000256" key="1">
    <source>
        <dbReference type="SAM" id="Phobius"/>
    </source>
</evidence>
<dbReference type="EMBL" id="MVDD01000028">
    <property type="protein sequence ID" value="PKQ60324.1"/>
    <property type="molecule type" value="Genomic_DNA"/>
</dbReference>
<comment type="caution">
    <text evidence="2">The sequence shown here is derived from an EMBL/GenBank/DDBJ whole genome shotgun (WGS) entry which is preliminary data.</text>
</comment>
<accession>A0A2N3HQI2</accession>
<dbReference type="AlphaFoldDB" id="A0A2N3HQI2"/>
<dbReference type="Proteomes" id="UP000233535">
    <property type="component" value="Unassembled WGS sequence"/>
</dbReference>
<feature type="transmembrane region" description="Helical" evidence="1">
    <location>
        <begin position="6"/>
        <end position="22"/>
    </location>
</feature>
<protein>
    <submittedName>
        <fullName evidence="2">Uncharacterized protein</fullName>
    </submittedName>
</protein>
<feature type="transmembrane region" description="Helical" evidence="1">
    <location>
        <begin position="96"/>
        <end position="115"/>
    </location>
</feature>
<dbReference type="RefSeq" id="WP_101263458.1">
    <property type="nucleotide sequence ID" value="NZ_MVDD01000028.1"/>
</dbReference>
<keyword evidence="3" id="KW-1185">Reference proteome</keyword>
<reference evidence="2 3" key="1">
    <citation type="journal article" date="2017" name="Front. Microbiol.">
        <title>Labilibaculum manganireducens gen. nov., sp. nov. and Labilibaculum filiforme sp. nov., Novel Bacteroidetes Isolated from Subsurface Sediments of the Baltic Sea.</title>
        <authorList>
            <person name="Vandieken V."/>
            <person name="Marshall I.P."/>
            <person name="Niemann H."/>
            <person name="Engelen B."/>
            <person name="Cypionka H."/>
        </authorList>
    </citation>
    <scope>NUCLEOTIDE SEQUENCE [LARGE SCALE GENOMIC DNA]</scope>
    <source>
        <strain evidence="2 3">59.16B</strain>
    </source>
</reference>
<sequence>MNNEIYILVGICVLAFVLGHKLKQRLSKPAPKPIKNKGKQAKSKLVISSSTSTTKEKLKIVFLYIQLALVFGLLIFMIPALSRDILSNNQVSNQNLILRIVIVVFATYILFIGYLKLRKPPRKNN</sequence>
<dbReference type="OrthoDB" id="1121501at2"/>
<evidence type="ECO:0000313" key="2">
    <source>
        <dbReference type="EMBL" id="PKQ60324.1"/>
    </source>
</evidence>
<feature type="transmembrane region" description="Helical" evidence="1">
    <location>
        <begin position="61"/>
        <end position="81"/>
    </location>
</feature>
<organism evidence="2 3">
    <name type="scientific">Labilibaculum filiforme</name>
    <dbReference type="NCBI Taxonomy" id="1940526"/>
    <lineage>
        <taxon>Bacteria</taxon>
        <taxon>Pseudomonadati</taxon>
        <taxon>Bacteroidota</taxon>
        <taxon>Bacteroidia</taxon>
        <taxon>Marinilabiliales</taxon>
        <taxon>Marinifilaceae</taxon>
        <taxon>Labilibaculum</taxon>
    </lineage>
</organism>
<keyword evidence="1" id="KW-0472">Membrane</keyword>
<keyword evidence="1" id="KW-1133">Transmembrane helix</keyword>
<name>A0A2N3HQI2_9BACT</name>
<gene>
    <name evidence="2" type="ORF">BZG02_19625</name>
</gene>
<keyword evidence="1" id="KW-0812">Transmembrane</keyword>